<dbReference type="EMBL" id="NFZS01000001">
    <property type="protein sequence ID" value="RAO78144.1"/>
    <property type="molecule type" value="Genomic_DNA"/>
</dbReference>
<evidence type="ECO:0000313" key="3">
    <source>
        <dbReference type="EMBL" id="RAO78144.1"/>
    </source>
</evidence>
<dbReference type="SUPFAM" id="SSF52499">
    <property type="entry name" value="Isochorismatase-like hydrolases"/>
    <property type="match status" value="1"/>
</dbReference>
<keyword evidence="1" id="KW-0378">Hydrolase</keyword>
<dbReference type="InterPro" id="IPR036380">
    <property type="entry name" value="Isochorismatase-like_sf"/>
</dbReference>
<dbReference type="InterPro" id="IPR050272">
    <property type="entry name" value="Isochorismatase-like_hydrls"/>
</dbReference>
<evidence type="ECO:0000256" key="1">
    <source>
        <dbReference type="ARBA" id="ARBA00022801"/>
    </source>
</evidence>
<dbReference type="Pfam" id="PF00857">
    <property type="entry name" value="Isochorismatase"/>
    <property type="match status" value="1"/>
</dbReference>
<evidence type="ECO:0000313" key="4">
    <source>
        <dbReference type="Proteomes" id="UP000248926"/>
    </source>
</evidence>
<dbReference type="RefSeq" id="WP_172461774.1">
    <property type="nucleotide sequence ID" value="NZ_NFZS01000001.1"/>
</dbReference>
<comment type="caution">
    <text evidence="3">The sequence shown here is derived from an EMBL/GenBank/DDBJ whole genome shotgun (WGS) entry which is preliminary data.</text>
</comment>
<sequence length="193" mass="21453">MATVRSGNRTALLVVDVQVGIMASAWNREKVIAQLAHVVSRARQVGVPVIWVQHHDDELPRDSAAWQWVDELRPPSDEPLIHKHFNSAFEQTDLEGELDRLGVTRIVLAGAMSNWCIRSTAHAALDRGYDLTLLQDAHTTQDLRLSEDRVIAARDIVTELNAAMRWLAYPGRVNTVARAAEVELVAPGRTEAP</sequence>
<dbReference type="PANTHER" id="PTHR43540">
    <property type="entry name" value="PEROXYUREIDOACRYLATE/UREIDOACRYLATE AMIDOHYDROLASE-RELATED"/>
    <property type="match status" value="1"/>
</dbReference>
<reference evidence="3 4" key="1">
    <citation type="journal article" date="2018" name="Genet. Mol. Biol.">
        <title>The genome sequence of Dyella jiangningensis FCAV SCS01 from a lignocellulose-decomposing microbial consortium metagenome reveals potential for biotechnological applications.</title>
        <authorList>
            <person name="Desiderato J.G."/>
            <person name="Alvarenga D.O."/>
            <person name="Constancio M.T.L."/>
            <person name="Alves L.M.C."/>
            <person name="Varani A.M."/>
        </authorList>
    </citation>
    <scope>NUCLEOTIDE SEQUENCE [LARGE SCALE GENOMIC DNA]</scope>
    <source>
        <strain evidence="3 4">FCAV SCS01</strain>
    </source>
</reference>
<dbReference type="Proteomes" id="UP000248926">
    <property type="component" value="Unassembled WGS sequence"/>
</dbReference>
<feature type="domain" description="Isochorismatase-like" evidence="2">
    <location>
        <begin position="10"/>
        <end position="144"/>
    </location>
</feature>
<proteinExistence type="predicted"/>
<evidence type="ECO:0000259" key="2">
    <source>
        <dbReference type="Pfam" id="PF00857"/>
    </source>
</evidence>
<name>A0A328PER5_9GAMM</name>
<dbReference type="InterPro" id="IPR000868">
    <property type="entry name" value="Isochorismatase-like_dom"/>
</dbReference>
<dbReference type="Gene3D" id="3.40.50.850">
    <property type="entry name" value="Isochorismatase-like"/>
    <property type="match status" value="1"/>
</dbReference>
<protein>
    <recommendedName>
        <fullName evidence="2">Isochorismatase-like domain-containing protein</fullName>
    </recommendedName>
</protein>
<keyword evidence="4" id="KW-1185">Reference proteome</keyword>
<gene>
    <name evidence="3" type="ORF">CA260_10085</name>
</gene>
<organism evidence="3 4">
    <name type="scientific">Dyella jiangningensis</name>
    <dbReference type="NCBI Taxonomy" id="1379159"/>
    <lineage>
        <taxon>Bacteria</taxon>
        <taxon>Pseudomonadati</taxon>
        <taxon>Pseudomonadota</taxon>
        <taxon>Gammaproteobacteria</taxon>
        <taxon>Lysobacterales</taxon>
        <taxon>Rhodanobacteraceae</taxon>
        <taxon>Dyella</taxon>
    </lineage>
</organism>
<dbReference type="AlphaFoldDB" id="A0A328PER5"/>
<dbReference type="GO" id="GO:0016787">
    <property type="term" value="F:hydrolase activity"/>
    <property type="evidence" value="ECO:0007669"/>
    <property type="project" value="UniProtKB-KW"/>
</dbReference>
<accession>A0A328PER5</accession>